<keyword evidence="2" id="KW-0963">Cytoplasm</keyword>
<dbReference type="PANTHER" id="PTHR42908:SF10">
    <property type="entry name" value="EUKARYOTIC TRANSLATION ELONGATION FACTOR 2"/>
    <property type="match status" value="1"/>
</dbReference>
<dbReference type="Pfam" id="PF00009">
    <property type="entry name" value="GTP_EFTU"/>
    <property type="match status" value="1"/>
</dbReference>
<dbReference type="SUPFAM" id="SSF54211">
    <property type="entry name" value="Ribosomal protein S5 domain 2-like"/>
    <property type="match status" value="1"/>
</dbReference>
<dbReference type="PRINTS" id="PR00315">
    <property type="entry name" value="ELONGATNFCT"/>
</dbReference>
<dbReference type="InterPro" id="IPR035647">
    <property type="entry name" value="EFG_III/V"/>
</dbReference>
<dbReference type="FunFam" id="3.30.70.240:FF:000003">
    <property type="entry name" value="Translation elongation factor 2"/>
    <property type="match status" value="1"/>
</dbReference>
<evidence type="ECO:0000259" key="7">
    <source>
        <dbReference type="PROSITE" id="PS51722"/>
    </source>
</evidence>
<dbReference type="AlphaFoldDB" id="A0A8B6DSX7"/>
<evidence type="ECO:0000256" key="4">
    <source>
        <dbReference type="ARBA" id="ARBA00022768"/>
    </source>
</evidence>
<keyword evidence="3" id="KW-0547">Nucleotide-binding</keyword>
<feature type="domain" description="Tr-type G" evidence="7">
    <location>
        <begin position="24"/>
        <end position="260"/>
    </location>
</feature>
<dbReference type="Gene3D" id="3.30.70.240">
    <property type="match status" value="1"/>
</dbReference>
<reference evidence="8" key="1">
    <citation type="submission" date="2018-11" db="EMBL/GenBank/DDBJ databases">
        <authorList>
            <person name="Alioto T."/>
            <person name="Alioto T."/>
        </authorList>
    </citation>
    <scope>NUCLEOTIDE SEQUENCE</scope>
</reference>
<dbReference type="InterPro" id="IPR004161">
    <property type="entry name" value="EFTu-like_2"/>
</dbReference>
<dbReference type="InterPro" id="IPR020568">
    <property type="entry name" value="Ribosomal_Su5_D2-typ_SF"/>
</dbReference>
<dbReference type="InterPro" id="IPR009000">
    <property type="entry name" value="Transl_B-barrel_sf"/>
</dbReference>
<protein>
    <submittedName>
        <fullName evidence="8">Elongation factor 2</fullName>
    </submittedName>
</protein>
<evidence type="ECO:0000256" key="6">
    <source>
        <dbReference type="ARBA" id="ARBA00023134"/>
    </source>
</evidence>
<evidence type="ECO:0000256" key="1">
    <source>
        <dbReference type="ARBA" id="ARBA00004496"/>
    </source>
</evidence>
<dbReference type="InterPro" id="IPR031157">
    <property type="entry name" value="G_TR_CS"/>
</dbReference>
<dbReference type="FunFam" id="3.30.70.870:FF:000002">
    <property type="entry name" value="Translation elongation factor 2"/>
    <property type="match status" value="1"/>
</dbReference>
<evidence type="ECO:0000313" key="9">
    <source>
        <dbReference type="Proteomes" id="UP000596742"/>
    </source>
</evidence>
<dbReference type="InterPro" id="IPR000795">
    <property type="entry name" value="T_Tr_GTP-bd_dom"/>
</dbReference>
<evidence type="ECO:0000313" key="8">
    <source>
        <dbReference type="EMBL" id="VDI23100.1"/>
    </source>
</evidence>
<accession>A0A8B6DSX7</accession>
<dbReference type="PROSITE" id="PS00301">
    <property type="entry name" value="G_TR_1"/>
    <property type="match status" value="1"/>
</dbReference>
<dbReference type="InterPro" id="IPR005517">
    <property type="entry name" value="Transl_elong_EFG/EF2_IV"/>
</dbReference>
<dbReference type="InterPro" id="IPR014721">
    <property type="entry name" value="Ribsml_uS5_D2-typ_fold_subgr"/>
</dbReference>
<dbReference type="SUPFAM" id="SSF50447">
    <property type="entry name" value="Translation proteins"/>
    <property type="match status" value="1"/>
</dbReference>
<dbReference type="InterPro" id="IPR041095">
    <property type="entry name" value="EFG_II"/>
</dbReference>
<dbReference type="PANTHER" id="PTHR42908">
    <property type="entry name" value="TRANSLATION ELONGATION FACTOR-RELATED"/>
    <property type="match status" value="1"/>
</dbReference>
<dbReference type="FunFam" id="2.40.30.10:FF:000010">
    <property type="entry name" value="Translation elongation factor 2"/>
    <property type="match status" value="1"/>
</dbReference>
<dbReference type="NCBIfam" id="TIGR00231">
    <property type="entry name" value="small_GTP"/>
    <property type="match status" value="1"/>
</dbReference>
<dbReference type="CDD" id="cd04096">
    <property type="entry name" value="eEF2_snRNP_like_C"/>
    <property type="match status" value="1"/>
</dbReference>
<dbReference type="InterPro" id="IPR005225">
    <property type="entry name" value="Small_GTP-bd"/>
</dbReference>
<dbReference type="SMART" id="SM00889">
    <property type="entry name" value="EFG_IV"/>
    <property type="match status" value="1"/>
</dbReference>
<dbReference type="CDD" id="cd16261">
    <property type="entry name" value="EF2_snRNP_III"/>
    <property type="match status" value="1"/>
</dbReference>
<dbReference type="Pfam" id="PF00679">
    <property type="entry name" value="EFG_C"/>
    <property type="match status" value="1"/>
</dbReference>
<keyword evidence="4 8" id="KW-0251">Elongation factor</keyword>
<dbReference type="EMBL" id="UYJE01003880">
    <property type="protein sequence ID" value="VDI23100.1"/>
    <property type="molecule type" value="Genomic_DNA"/>
</dbReference>
<dbReference type="InterPro" id="IPR027417">
    <property type="entry name" value="P-loop_NTPase"/>
</dbReference>
<sequence length="847" mass="93975">MQHFALLQVNFTIEQLRGAMDRPNNVRNMAVIAHVDHGKTTLTDSLLARAGFIAAHQAGDKCAMDTRKDEQEKGITIKSTAVSLLYEVDPKILPASHQKEESHEYIVNLIDSPGHVDFSSEVTAALRVADGALVVVDSVSGVCVQTETVLRQALGERIKPVLMINKIDRCVFEKQLQPEELYQSLRSVVERFNVLVATYSDDAMGDIMVDPTLCNVAFGSGLHRWGFTLRRFAKMYAEKFGVSEDKMLAKLWGNNFYNPETKKWHKTQEENCVRGFNKFVVEPLYKVLHSTKAQDKAELLTLVDKIGVKLSTEEKETEGKTLMRTVMKKWLPVDDALLEMFVVHLPSPITAQKYRTELLYEGPQDDEAAVAMKTCDPEGPLMLYISKMVPALNKGRFYAFGRVFSGTVSTGQMVRIMGPDYTPGTTRDLYVKKIPSTVIMMGSGVSGGIHDVPCGNVVGLSGIDKFLLRSGTISTYEHAHNMKVMKFSVSPVVRVAVEVKNAADLPKLVEGMKRLAKSDPLVQCGLEGGQHIVSGAGELHLEICLKDLETEHACVPLKVSQPVVTYRETVSTTSDQICLAKTANKLNRIYMTASPLPDGLVVDIENGKVTATQDVKERTRYLVDKYDFDPMQAKKIWCFGPSNSGPNMLVDCTKGVQNLHDIKDVIVAGFQWASEEGILCEESLRGVRFDIHDMKIHGDPSHRGGGQFMPAVRRAMIASMLTAKPRVMEPVYLVEIQVPSTEMGGVYNVLSKRRGHVIDAVQQEGVPLHQIKAYLPVNESFGFTEDLRGQTGGQAFPQCVFDHWQYLPGEPLDSQTESRATTVVGEVRKRKGMNPVIPALTNFLDKI</sequence>
<dbReference type="OrthoDB" id="364892at2759"/>
<proteinExistence type="predicted"/>
<evidence type="ECO:0000256" key="3">
    <source>
        <dbReference type="ARBA" id="ARBA00022741"/>
    </source>
</evidence>
<dbReference type="PROSITE" id="PS51722">
    <property type="entry name" value="G_TR_2"/>
    <property type="match status" value="1"/>
</dbReference>
<dbReference type="SMART" id="SM00838">
    <property type="entry name" value="EFG_C"/>
    <property type="match status" value="1"/>
</dbReference>
<dbReference type="Gene3D" id="2.40.30.10">
    <property type="entry name" value="Translation factors"/>
    <property type="match status" value="1"/>
</dbReference>
<dbReference type="GO" id="GO:1990904">
    <property type="term" value="C:ribonucleoprotein complex"/>
    <property type="evidence" value="ECO:0007669"/>
    <property type="project" value="TreeGrafter"/>
</dbReference>
<dbReference type="FunFam" id="3.40.50.300:FF:000058">
    <property type="entry name" value="Translation elongation factor 2"/>
    <property type="match status" value="1"/>
</dbReference>
<dbReference type="InterPro" id="IPR000640">
    <property type="entry name" value="EFG_V-like"/>
</dbReference>
<dbReference type="GO" id="GO:0003924">
    <property type="term" value="F:GTPase activity"/>
    <property type="evidence" value="ECO:0007669"/>
    <property type="project" value="InterPro"/>
</dbReference>
<dbReference type="Gene3D" id="3.30.230.10">
    <property type="match status" value="1"/>
</dbReference>
<evidence type="ECO:0000256" key="2">
    <source>
        <dbReference type="ARBA" id="ARBA00022490"/>
    </source>
</evidence>
<name>A0A8B6DSX7_MYTGA</name>
<dbReference type="SUPFAM" id="SSF54980">
    <property type="entry name" value="EF-G C-terminal domain-like"/>
    <property type="match status" value="2"/>
</dbReference>
<dbReference type="FunFam" id="3.30.230.10:FF:000006">
    <property type="entry name" value="Translation elongation factor 2"/>
    <property type="match status" value="1"/>
</dbReference>
<dbReference type="Gene3D" id="3.30.70.870">
    <property type="entry name" value="Elongation Factor G (Translational Gtpase), domain 3"/>
    <property type="match status" value="1"/>
</dbReference>
<dbReference type="GO" id="GO:0005829">
    <property type="term" value="C:cytosol"/>
    <property type="evidence" value="ECO:0007669"/>
    <property type="project" value="TreeGrafter"/>
</dbReference>
<keyword evidence="6" id="KW-0342">GTP-binding</keyword>
<dbReference type="GO" id="GO:0003746">
    <property type="term" value="F:translation elongation factor activity"/>
    <property type="evidence" value="ECO:0007669"/>
    <property type="project" value="UniProtKB-KW"/>
</dbReference>
<dbReference type="Pfam" id="PF03144">
    <property type="entry name" value="GTP_EFTU_D2"/>
    <property type="match status" value="1"/>
</dbReference>
<organism evidence="8 9">
    <name type="scientific">Mytilus galloprovincialis</name>
    <name type="common">Mediterranean mussel</name>
    <dbReference type="NCBI Taxonomy" id="29158"/>
    <lineage>
        <taxon>Eukaryota</taxon>
        <taxon>Metazoa</taxon>
        <taxon>Spiralia</taxon>
        <taxon>Lophotrochozoa</taxon>
        <taxon>Mollusca</taxon>
        <taxon>Bivalvia</taxon>
        <taxon>Autobranchia</taxon>
        <taxon>Pteriomorphia</taxon>
        <taxon>Mytilida</taxon>
        <taxon>Mytiloidea</taxon>
        <taxon>Mytilidae</taxon>
        <taxon>Mytilinae</taxon>
        <taxon>Mytilus</taxon>
    </lineage>
</organism>
<dbReference type="CDD" id="cd01885">
    <property type="entry name" value="EF2"/>
    <property type="match status" value="1"/>
</dbReference>
<dbReference type="GO" id="GO:0005525">
    <property type="term" value="F:GTP binding"/>
    <property type="evidence" value="ECO:0007669"/>
    <property type="project" value="UniProtKB-KW"/>
</dbReference>
<evidence type="ECO:0000256" key="5">
    <source>
        <dbReference type="ARBA" id="ARBA00022917"/>
    </source>
</evidence>
<dbReference type="CDD" id="cd01681">
    <property type="entry name" value="aeEF2_snRNP_like_IV"/>
    <property type="match status" value="1"/>
</dbReference>
<keyword evidence="5" id="KW-0648">Protein biosynthesis</keyword>
<dbReference type="Pfam" id="PF03764">
    <property type="entry name" value="EFG_IV"/>
    <property type="match status" value="1"/>
</dbReference>
<dbReference type="Gene3D" id="3.40.50.300">
    <property type="entry name" value="P-loop containing nucleotide triphosphate hydrolases"/>
    <property type="match status" value="1"/>
</dbReference>
<dbReference type="Proteomes" id="UP000596742">
    <property type="component" value="Unassembled WGS sequence"/>
</dbReference>
<comment type="caution">
    <text evidence="8">The sequence shown here is derived from an EMBL/GenBank/DDBJ whole genome shotgun (WGS) entry which is preliminary data.</text>
</comment>
<dbReference type="Pfam" id="PF14492">
    <property type="entry name" value="EFG_III"/>
    <property type="match status" value="1"/>
</dbReference>
<dbReference type="SUPFAM" id="SSF52540">
    <property type="entry name" value="P-loop containing nucleoside triphosphate hydrolases"/>
    <property type="match status" value="1"/>
</dbReference>
<comment type="subcellular location">
    <subcellularLocation>
        <location evidence="1">Cytoplasm</location>
    </subcellularLocation>
</comment>
<dbReference type="GO" id="GO:0043022">
    <property type="term" value="F:ribosome binding"/>
    <property type="evidence" value="ECO:0007669"/>
    <property type="project" value="TreeGrafter"/>
</dbReference>
<gene>
    <name evidence="8" type="ORF">MGAL_10B020514</name>
</gene>
<keyword evidence="9" id="KW-1185">Reference proteome</keyword>